<dbReference type="InterPro" id="IPR011993">
    <property type="entry name" value="PH-like_dom_sf"/>
</dbReference>
<dbReference type="PROSITE" id="PS50297">
    <property type="entry name" value="ANK_REP_REGION"/>
    <property type="match status" value="1"/>
</dbReference>
<sequence length="814" mass="88498">MAVFPAEKVREVEQENARLRREVAALRASVAKQRGGDAAVEEATKAEVLEMEAERHKELEAAEASVGSLRVEARTMSASAAALALGSNVSLEYTHDSPMFRRSATAFEETLAGLDSMIGELCERCRAWTVAQAEADAAARQVSAWLRDRRHARALFSSAHPTLGDLSETCAAFADDIDALTANRSELAYAISELSGRLAKFRNTDVKLAAELRDRAWRLGDAYETRLCETLKLDARDLDAAAIERLQAARVEFETARFGLVRHLNFIDARKKLVLSETVAESADAVSAYYDRGVAYFSVPEIESKNRLAGRSLAVAHERAALDDDLWAKVLDRLDAELRGELPPPGAPTGARAEGGTPARLIAAERVTTPDPQHKSSSSSLSRRRFRLRQQRPAPPNPNGAPPWSAALNTEVLSEASLAASRSDLAHARDEGILKQGYLHRRDIDSWGGLVESIASKNRRRWHRLHNGALYVVEDQGERRLCDLRGCAVHRGHQKTANASGILSGAFALAIVRPDGHRLAFQAENDDELIKWISALRRSTKWHELGAPSRRLPEHAASAATRRSTAPDDTLSRLAALAVDAPNARLVAQVALANPRCAECDATDPEWVAAAIGAVVCADCAALHRKLGASLSRLRALWLDRWSPLLLRYLLRAAGNKVANACWECSPPVGWSKPRPSDSALVKEEWIVAKYAWAGFIGDAPDNRGAPRATTNVIDAASRELAAAAFLGDVPAMMRAFARRGSATWRDPNNRQRTALHVASLSGNTDAIAYLLLNGGDAHQPDADNATPLSLASVSEAAVSVAQLILEYEQGELW</sequence>
<dbReference type="InterPro" id="IPR001164">
    <property type="entry name" value="ArfGAP_dom"/>
</dbReference>
<dbReference type="SUPFAM" id="SSF57863">
    <property type="entry name" value="ArfGap/RecO-like zinc finger"/>
    <property type="match status" value="1"/>
</dbReference>
<dbReference type="InterPro" id="IPR045258">
    <property type="entry name" value="ACAP1/2/3-like"/>
</dbReference>
<evidence type="ECO:0000256" key="4">
    <source>
        <dbReference type="PROSITE-ProRule" id="PRU00023"/>
    </source>
</evidence>
<feature type="region of interest" description="Disordered" evidence="6">
    <location>
        <begin position="365"/>
        <end position="386"/>
    </location>
</feature>
<dbReference type="Pfam" id="PF16746">
    <property type="entry name" value="BAR_3"/>
    <property type="match status" value="1"/>
</dbReference>
<reference evidence="9" key="1">
    <citation type="submission" date="2023-01" db="EMBL/GenBank/DDBJ databases">
        <title>Metagenome sequencing of chrysophaentin producing Chrysophaeum taylorii.</title>
        <authorList>
            <person name="Davison J."/>
            <person name="Bewley C."/>
        </authorList>
    </citation>
    <scope>NUCLEOTIDE SEQUENCE</scope>
    <source>
        <strain evidence="9">NIES-1699</strain>
    </source>
</reference>
<dbReference type="PANTHER" id="PTHR23180:SF160">
    <property type="entry name" value="ADP-RIBOSYLATION FACTOR GTPASE-ACTIVATING PROTEIN EFFECTOR PROTEIN 1"/>
    <property type="match status" value="1"/>
</dbReference>
<dbReference type="Gene3D" id="1.10.220.150">
    <property type="entry name" value="Arf GTPase activating protein"/>
    <property type="match status" value="1"/>
</dbReference>
<dbReference type="Pfam" id="PF01412">
    <property type="entry name" value="ArfGap"/>
    <property type="match status" value="1"/>
</dbReference>
<evidence type="ECO:0000259" key="7">
    <source>
        <dbReference type="PROSITE" id="PS50003"/>
    </source>
</evidence>
<feature type="repeat" description="ANK" evidence="4">
    <location>
        <begin position="751"/>
        <end position="783"/>
    </location>
</feature>
<dbReference type="PRINTS" id="PR00405">
    <property type="entry name" value="REVINTRACTNG"/>
</dbReference>
<accession>A0AAD7XL85</accession>
<dbReference type="Pfam" id="PF12796">
    <property type="entry name" value="Ank_2"/>
    <property type="match status" value="1"/>
</dbReference>
<dbReference type="Gene3D" id="2.30.29.30">
    <property type="entry name" value="Pleckstrin-homology domain (PH domain)/Phosphotyrosine-binding domain (PTB)"/>
    <property type="match status" value="1"/>
</dbReference>
<dbReference type="InterPro" id="IPR002110">
    <property type="entry name" value="Ankyrin_rpt"/>
</dbReference>
<name>A0AAD7XL85_9STRA</name>
<evidence type="ECO:0000259" key="8">
    <source>
        <dbReference type="PROSITE" id="PS50115"/>
    </source>
</evidence>
<dbReference type="GO" id="GO:0005737">
    <property type="term" value="C:cytoplasm"/>
    <property type="evidence" value="ECO:0007669"/>
    <property type="project" value="InterPro"/>
</dbReference>
<dbReference type="PROSITE" id="PS50115">
    <property type="entry name" value="ARFGAP"/>
    <property type="match status" value="1"/>
</dbReference>
<proteinExistence type="predicted"/>
<dbReference type="SUPFAM" id="SSF103657">
    <property type="entry name" value="BAR/IMD domain-like"/>
    <property type="match status" value="1"/>
</dbReference>
<feature type="domain" description="Arf-GAP" evidence="8">
    <location>
        <begin position="568"/>
        <end position="691"/>
    </location>
</feature>
<dbReference type="SUPFAM" id="SSF50729">
    <property type="entry name" value="PH domain-like"/>
    <property type="match status" value="1"/>
</dbReference>
<dbReference type="AlphaFoldDB" id="A0AAD7XL85"/>
<evidence type="ECO:0000256" key="1">
    <source>
        <dbReference type="ARBA" id="ARBA00022723"/>
    </source>
</evidence>
<gene>
    <name evidence="9" type="ORF">CTAYLR_001307</name>
</gene>
<dbReference type="Gene3D" id="1.20.1270.60">
    <property type="entry name" value="Arfaptin homology (AH) domain/BAR domain"/>
    <property type="match status" value="1"/>
</dbReference>
<dbReference type="PANTHER" id="PTHR23180">
    <property type="entry name" value="CENTAURIN/ARF"/>
    <property type="match status" value="1"/>
</dbReference>
<dbReference type="Gene3D" id="1.25.40.20">
    <property type="entry name" value="Ankyrin repeat-containing domain"/>
    <property type="match status" value="1"/>
</dbReference>
<evidence type="ECO:0000256" key="2">
    <source>
        <dbReference type="ARBA" id="ARBA00022771"/>
    </source>
</evidence>
<dbReference type="GO" id="GO:0005096">
    <property type="term" value="F:GTPase activator activity"/>
    <property type="evidence" value="ECO:0007669"/>
    <property type="project" value="InterPro"/>
</dbReference>
<evidence type="ECO:0000256" key="3">
    <source>
        <dbReference type="ARBA" id="ARBA00022833"/>
    </source>
</evidence>
<dbReference type="Proteomes" id="UP001230188">
    <property type="component" value="Unassembled WGS sequence"/>
</dbReference>
<evidence type="ECO:0000313" key="9">
    <source>
        <dbReference type="EMBL" id="KAJ8602465.1"/>
    </source>
</evidence>
<keyword evidence="4" id="KW-0040">ANK repeat</keyword>
<dbReference type="InterPro" id="IPR027267">
    <property type="entry name" value="AH/BAR_dom_sf"/>
</dbReference>
<dbReference type="InterPro" id="IPR004148">
    <property type="entry name" value="BAR_dom"/>
</dbReference>
<dbReference type="SMART" id="SM00233">
    <property type="entry name" value="PH"/>
    <property type="match status" value="1"/>
</dbReference>
<dbReference type="SUPFAM" id="SSF48403">
    <property type="entry name" value="Ankyrin repeat"/>
    <property type="match status" value="1"/>
</dbReference>
<dbReference type="SMART" id="SM00105">
    <property type="entry name" value="ArfGap"/>
    <property type="match status" value="1"/>
</dbReference>
<keyword evidence="1" id="KW-0479">Metal-binding</keyword>
<feature type="domain" description="PH" evidence="7">
    <location>
        <begin position="432"/>
        <end position="541"/>
    </location>
</feature>
<feature type="region of interest" description="Disordered" evidence="6">
    <location>
        <begin position="547"/>
        <end position="567"/>
    </location>
</feature>
<dbReference type="EMBL" id="JAQMWT010000379">
    <property type="protein sequence ID" value="KAJ8602465.1"/>
    <property type="molecule type" value="Genomic_DNA"/>
</dbReference>
<dbReference type="GO" id="GO:0008270">
    <property type="term" value="F:zinc ion binding"/>
    <property type="evidence" value="ECO:0007669"/>
    <property type="project" value="UniProtKB-KW"/>
</dbReference>
<protein>
    <submittedName>
        <fullName evidence="9">Uncharacterized protein</fullName>
    </submittedName>
</protein>
<dbReference type="InterPro" id="IPR001849">
    <property type="entry name" value="PH_domain"/>
</dbReference>
<keyword evidence="3" id="KW-0862">Zinc</keyword>
<evidence type="ECO:0000313" key="10">
    <source>
        <dbReference type="Proteomes" id="UP001230188"/>
    </source>
</evidence>
<dbReference type="PROSITE" id="PS50088">
    <property type="entry name" value="ANK_REPEAT"/>
    <property type="match status" value="1"/>
</dbReference>
<dbReference type="InterPro" id="IPR037278">
    <property type="entry name" value="ARFGAP/RecO"/>
</dbReference>
<keyword evidence="10" id="KW-1185">Reference proteome</keyword>
<keyword evidence="2 5" id="KW-0863">Zinc-finger</keyword>
<dbReference type="InterPro" id="IPR038508">
    <property type="entry name" value="ArfGAP_dom_sf"/>
</dbReference>
<dbReference type="Pfam" id="PF00169">
    <property type="entry name" value="PH"/>
    <property type="match status" value="1"/>
</dbReference>
<dbReference type="PROSITE" id="PS50003">
    <property type="entry name" value="PH_DOMAIN"/>
    <property type="match status" value="1"/>
</dbReference>
<comment type="caution">
    <text evidence="9">The sequence shown here is derived from an EMBL/GenBank/DDBJ whole genome shotgun (WGS) entry which is preliminary data.</text>
</comment>
<evidence type="ECO:0000256" key="6">
    <source>
        <dbReference type="SAM" id="MobiDB-lite"/>
    </source>
</evidence>
<dbReference type="InterPro" id="IPR036770">
    <property type="entry name" value="Ankyrin_rpt-contain_sf"/>
</dbReference>
<evidence type="ECO:0000256" key="5">
    <source>
        <dbReference type="PROSITE-ProRule" id="PRU00288"/>
    </source>
</evidence>
<organism evidence="9 10">
    <name type="scientific">Chrysophaeum taylorii</name>
    <dbReference type="NCBI Taxonomy" id="2483200"/>
    <lineage>
        <taxon>Eukaryota</taxon>
        <taxon>Sar</taxon>
        <taxon>Stramenopiles</taxon>
        <taxon>Ochrophyta</taxon>
        <taxon>Pelagophyceae</taxon>
        <taxon>Pelagomonadales</taxon>
        <taxon>Pelagomonadaceae</taxon>
        <taxon>Chrysophaeum</taxon>
    </lineage>
</organism>